<evidence type="ECO:0000256" key="4">
    <source>
        <dbReference type="ARBA" id="ARBA00022989"/>
    </source>
</evidence>
<evidence type="ECO:0000256" key="6">
    <source>
        <dbReference type="SAM" id="Phobius"/>
    </source>
</evidence>
<name>A0A547Q9B4_9RHOB</name>
<evidence type="ECO:0000256" key="5">
    <source>
        <dbReference type="ARBA" id="ARBA00023136"/>
    </source>
</evidence>
<dbReference type="Pfam" id="PF03772">
    <property type="entry name" value="Competence"/>
    <property type="match status" value="1"/>
</dbReference>
<dbReference type="InterPro" id="IPR052159">
    <property type="entry name" value="Competence_DNA_uptake"/>
</dbReference>
<dbReference type="PANTHER" id="PTHR30619:SF7">
    <property type="entry name" value="BETA-LACTAMASE DOMAIN PROTEIN"/>
    <property type="match status" value="1"/>
</dbReference>
<dbReference type="EMBL" id="VFSV01000003">
    <property type="protein sequence ID" value="TRD22977.1"/>
    <property type="molecule type" value="Genomic_DNA"/>
</dbReference>
<feature type="transmembrane region" description="Helical" evidence="6">
    <location>
        <begin position="349"/>
        <end position="368"/>
    </location>
</feature>
<keyword evidence="2" id="KW-1003">Cell membrane</keyword>
<dbReference type="InterPro" id="IPR025405">
    <property type="entry name" value="DUF4131"/>
</dbReference>
<keyword evidence="3 6" id="KW-0812">Transmembrane</keyword>
<feature type="transmembrane region" description="Helical" evidence="6">
    <location>
        <begin position="6"/>
        <end position="23"/>
    </location>
</feature>
<dbReference type="GO" id="GO:0005886">
    <property type="term" value="C:plasma membrane"/>
    <property type="evidence" value="ECO:0007669"/>
    <property type="project" value="UniProtKB-SubCell"/>
</dbReference>
<evidence type="ECO:0000259" key="7">
    <source>
        <dbReference type="Pfam" id="PF03772"/>
    </source>
</evidence>
<dbReference type="Pfam" id="PF13567">
    <property type="entry name" value="DUF4131"/>
    <property type="match status" value="1"/>
</dbReference>
<reference evidence="9 10" key="1">
    <citation type="submission" date="2019-06" db="EMBL/GenBank/DDBJ databases">
        <title>Paenimaribius caenipelagi gen. nov., sp. nov., isolated from a tidal flat.</title>
        <authorList>
            <person name="Yoon J.-H."/>
        </authorList>
    </citation>
    <scope>NUCLEOTIDE SEQUENCE [LARGE SCALE GENOMIC DNA]</scope>
    <source>
        <strain evidence="9 10">JBTF-M29</strain>
    </source>
</reference>
<feature type="domain" description="DUF4131" evidence="8">
    <location>
        <begin position="27"/>
        <end position="181"/>
    </location>
</feature>
<keyword evidence="4 6" id="KW-1133">Transmembrane helix</keyword>
<feature type="transmembrane region" description="Helical" evidence="6">
    <location>
        <begin position="53"/>
        <end position="73"/>
    </location>
</feature>
<evidence type="ECO:0000259" key="8">
    <source>
        <dbReference type="Pfam" id="PF13567"/>
    </source>
</evidence>
<proteinExistence type="predicted"/>
<feature type="transmembrane region" description="Helical" evidence="6">
    <location>
        <begin position="443"/>
        <end position="463"/>
    </location>
</feature>
<dbReference type="InterPro" id="IPR004477">
    <property type="entry name" value="ComEC_N"/>
</dbReference>
<protein>
    <submittedName>
        <fullName evidence="9">ComEC family competence protein</fullName>
    </submittedName>
</protein>
<evidence type="ECO:0000256" key="1">
    <source>
        <dbReference type="ARBA" id="ARBA00004651"/>
    </source>
</evidence>
<organism evidence="9 10">
    <name type="scientific">Palleronia caenipelagi</name>
    <dbReference type="NCBI Taxonomy" id="2489174"/>
    <lineage>
        <taxon>Bacteria</taxon>
        <taxon>Pseudomonadati</taxon>
        <taxon>Pseudomonadota</taxon>
        <taxon>Alphaproteobacteria</taxon>
        <taxon>Rhodobacterales</taxon>
        <taxon>Roseobacteraceae</taxon>
        <taxon>Palleronia</taxon>
    </lineage>
</organism>
<evidence type="ECO:0000256" key="3">
    <source>
        <dbReference type="ARBA" id="ARBA00022692"/>
    </source>
</evidence>
<evidence type="ECO:0000313" key="10">
    <source>
        <dbReference type="Proteomes" id="UP000318590"/>
    </source>
</evidence>
<comment type="subcellular location">
    <subcellularLocation>
        <location evidence="1">Cell membrane</location>
        <topology evidence="1">Multi-pass membrane protein</topology>
    </subcellularLocation>
</comment>
<feature type="transmembrane region" description="Helical" evidence="6">
    <location>
        <begin position="380"/>
        <end position="403"/>
    </location>
</feature>
<feature type="transmembrane region" description="Helical" evidence="6">
    <location>
        <begin position="274"/>
        <end position="296"/>
    </location>
</feature>
<keyword evidence="10" id="KW-1185">Reference proteome</keyword>
<dbReference type="PANTHER" id="PTHR30619">
    <property type="entry name" value="DNA INTERNALIZATION/COMPETENCE PROTEIN COMEC/REC2"/>
    <property type="match status" value="1"/>
</dbReference>
<dbReference type="AlphaFoldDB" id="A0A547Q9B4"/>
<feature type="transmembrane region" description="Helical" evidence="6">
    <location>
        <begin position="308"/>
        <end position="337"/>
    </location>
</feature>
<feature type="transmembrane region" description="Helical" evidence="6">
    <location>
        <begin position="30"/>
        <end position="47"/>
    </location>
</feature>
<evidence type="ECO:0000256" key="2">
    <source>
        <dbReference type="ARBA" id="ARBA00022475"/>
    </source>
</evidence>
<dbReference type="Proteomes" id="UP000318590">
    <property type="component" value="Unassembled WGS sequence"/>
</dbReference>
<accession>A0A547Q9B4</accession>
<dbReference type="NCBIfam" id="TIGR00360">
    <property type="entry name" value="ComEC_N-term"/>
    <property type="match status" value="1"/>
</dbReference>
<keyword evidence="5 6" id="KW-0472">Membrane</keyword>
<feature type="transmembrane region" description="Helical" evidence="6">
    <location>
        <begin position="409"/>
        <end position="436"/>
    </location>
</feature>
<comment type="caution">
    <text evidence="9">The sequence shown here is derived from an EMBL/GenBank/DDBJ whole genome shotgun (WGS) entry which is preliminary data.</text>
</comment>
<feature type="transmembrane region" description="Helical" evidence="6">
    <location>
        <begin position="240"/>
        <end position="262"/>
    </location>
</feature>
<gene>
    <name evidence="9" type="ORF">FEV53_02090</name>
</gene>
<feature type="transmembrane region" description="Helical" evidence="6">
    <location>
        <begin position="475"/>
        <end position="493"/>
    </location>
</feature>
<dbReference type="OrthoDB" id="9790149at2"/>
<feature type="domain" description="ComEC/Rec2-related protein" evidence="7">
    <location>
        <begin position="220"/>
        <end position="490"/>
    </location>
</feature>
<sequence>MKAARFIEAPVWLACGIGLYFWLPVEPVRAIWVFTGISILVLLPIAMRWPAVAAVAPLVILAGFGIGGIRTNLVAAPILEGRYYGAVEGRVIALDRSASSRLRITLDRVVLEDRQPEKTPQRVRISLHSKITALDPAPGQTVIVTAFLSAPDGPVEPGGFDFRRMAYFKRLGAVGYARAPVLLLQDAPEHFSLSRLRHRMSRAVQKIVPGDVGAFAAAITTGDRAGLSETALQALRATNLAHLLAISGMHMGMLTGLVYAALRVTLVALPAVGSALPVRAVAAAGGLAAGGLYLALSGGNVATQRAFIMAAVVFVGLIAGRRALTLRAVALAAMIVLTLRPEALAGPGFQMSFAATTALVLTFRSTCIMGRLPRGKVRRWALSLLLSSGVAGAATLPISAYHFNQIAQFGLLANLLAVPLLGLVVMPAAITSALLAPFGVGEWGVHVMALGIGRILAVAHWIAAFEGAVRPVRSPMPVVLPLLSFGFLGCVLGQRVVKLGGVVLCAIALTLWTVDARPDLVIDGRGALVGIQTEAGRALSRPRGGGFAARVWLENDGTPMDQSEAAGLPGWSGPPKDREASIGRWRIRHRTGGDGPTADLCYVEAEQTGVPVCVTLNERLLQQTGAVSIADAGRAVLRTAQEVTGRRPWSVAKALNISLPAPDQ</sequence>
<evidence type="ECO:0000313" key="9">
    <source>
        <dbReference type="EMBL" id="TRD22977.1"/>
    </source>
</evidence>
<dbReference type="RefSeq" id="WP_142833167.1">
    <property type="nucleotide sequence ID" value="NZ_VFSV01000003.1"/>
</dbReference>